<dbReference type="eggNOG" id="COG3467">
    <property type="taxonomic scope" value="Bacteria"/>
</dbReference>
<dbReference type="InterPro" id="IPR012349">
    <property type="entry name" value="Split_barrel_FMN-bd"/>
</dbReference>
<evidence type="ECO:0000313" key="2">
    <source>
        <dbReference type="Proteomes" id="UP000006002"/>
    </source>
</evidence>
<comment type="caution">
    <text evidence="1">The sequence shown here is derived from an EMBL/GenBank/DDBJ whole genome shotgun (WGS) entry which is preliminary data.</text>
</comment>
<dbReference type="AlphaFoldDB" id="A5ZQN7"/>
<dbReference type="EMBL" id="AAVO02000004">
    <property type="protein sequence ID" value="EDM87894.1"/>
    <property type="molecule type" value="Genomic_DNA"/>
</dbReference>
<proteinExistence type="predicted"/>
<dbReference type="PANTHER" id="PTHR34071">
    <property type="entry name" value="5-NITROIMIDAZOLE ANTIBIOTICS RESISTANCE PROTEIN, NIMA-FAMILY-RELATED PROTEIN-RELATED"/>
    <property type="match status" value="1"/>
</dbReference>
<protein>
    <submittedName>
        <fullName evidence="1">5-nitroimidazole antibiotic resistance protein NimB</fullName>
    </submittedName>
</protein>
<reference evidence="1 2" key="2">
    <citation type="submission" date="2007-04" db="EMBL/GenBank/DDBJ databases">
        <title>Draft genome sequence of Ruminococcus obeum (ATCC 29174).</title>
        <authorList>
            <person name="Sudarsanam P."/>
            <person name="Ley R."/>
            <person name="Guruge J."/>
            <person name="Turnbaugh P.J."/>
            <person name="Mahowald M."/>
            <person name="Liep D."/>
            <person name="Gordon J."/>
        </authorList>
    </citation>
    <scope>NUCLEOTIDE SEQUENCE [LARGE SCALE GENOMIC DNA]</scope>
    <source>
        <strain evidence="1 2">ATCC 29174</strain>
    </source>
</reference>
<dbReference type="Pfam" id="PF12900">
    <property type="entry name" value="Pyridox_ox_2"/>
    <property type="match status" value="1"/>
</dbReference>
<name>A5ZQN7_9FIRM</name>
<gene>
    <name evidence="1" type="primary">nimB</name>
    <name evidence="1" type="ORF">RUMOBE_01309</name>
</gene>
<dbReference type="SUPFAM" id="SSF50475">
    <property type="entry name" value="FMN-binding split barrel"/>
    <property type="match status" value="1"/>
</dbReference>
<evidence type="ECO:0000313" key="1">
    <source>
        <dbReference type="EMBL" id="EDM87894.1"/>
    </source>
</evidence>
<dbReference type="PANTHER" id="PTHR34071:SF2">
    <property type="entry name" value="FLAVIN-NUCLEOTIDE-BINDING PROTEIN"/>
    <property type="match status" value="1"/>
</dbReference>
<organism evidence="1 2">
    <name type="scientific">Blautia obeum ATCC 29174</name>
    <dbReference type="NCBI Taxonomy" id="411459"/>
    <lineage>
        <taxon>Bacteria</taxon>
        <taxon>Bacillati</taxon>
        <taxon>Bacillota</taxon>
        <taxon>Clostridia</taxon>
        <taxon>Lachnospirales</taxon>
        <taxon>Lachnospiraceae</taxon>
        <taxon>Blautia</taxon>
    </lineage>
</organism>
<dbReference type="HOGENOM" id="CLU_067890_2_2_9"/>
<sequence>MERKAMFRPIRRKKKEMDIDAAKELLQCSRRGVLAVNGDDGYPYAVPVNYFYDSDAGKIYFHGARVGHKVDALKASDKVCFTVYGNETIKEEVWAPFVQSTVVFGRCHLVEKGAEATEILKKLAAKYYPNEQLIDEEIERSGKAVQLFEIEIEHISGKEIQEK</sequence>
<dbReference type="Proteomes" id="UP000006002">
    <property type="component" value="Unassembled WGS sequence"/>
</dbReference>
<reference evidence="1 2" key="1">
    <citation type="submission" date="2007-03" db="EMBL/GenBank/DDBJ databases">
        <authorList>
            <person name="Fulton L."/>
            <person name="Clifton S."/>
            <person name="Fulton B."/>
            <person name="Xu J."/>
            <person name="Minx P."/>
            <person name="Pepin K.H."/>
            <person name="Johnson M."/>
            <person name="Thiruvilangam P."/>
            <person name="Bhonagiri V."/>
            <person name="Nash W.E."/>
            <person name="Mardis E.R."/>
            <person name="Wilson R.K."/>
        </authorList>
    </citation>
    <scope>NUCLEOTIDE SEQUENCE [LARGE SCALE GENOMIC DNA]</scope>
    <source>
        <strain evidence="1 2">ATCC 29174</strain>
    </source>
</reference>
<dbReference type="Gene3D" id="2.30.110.10">
    <property type="entry name" value="Electron Transport, Fmn-binding Protein, Chain A"/>
    <property type="match status" value="1"/>
</dbReference>
<accession>A5ZQN7</accession>
<dbReference type="InterPro" id="IPR024747">
    <property type="entry name" value="Pyridox_Oxase-rel"/>
</dbReference>